<dbReference type="SUPFAM" id="SSF53335">
    <property type="entry name" value="S-adenosyl-L-methionine-dependent methyltransferases"/>
    <property type="match status" value="2"/>
</dbReference>
<keyword evidence="3" id="KW-1185">Reference proteome</keyword>
<gene>
    <name evidence="2" type="ORF">EDD54_1772</name>
</gene>
<dbReference type="EMBL" id="SNXY01000007">
    <property type="protein sequence ID" value="TDP84929.1"/>
    <property type="molecule type" value="Genomic_DNA"/>
</dbReference>
<name>A0A4R6RF59_9HYPH</name>
<dbReference type="Proteomes" id="UP000294547">
    <property type="component" value="Unassembled WGS sequence"/>
</dbReference>
<evidence type="ECO:0000313" key="2">
    <source>
        <dbReference type="EMBL" id="TDP84929.1"/>
    </source>
</evidence>
<sequence length="636" mass="69512">MFQSYAQNFEDVILWRALKDVENGFYIDVGAADPVEFSVTNAFYERRWRGVNVEPQAEYFERLVKARPRDICLPVLVGEQAGRSSFFEVGIPQTGGRAAVSGLSTRQSDQAAVHRDAGFSVSARSVEMTTLAQICRTHAPAEIHFLKIDVEGAELGVLRGADFAAHRPWIVVVEATEPGSQVPAHEEWEPVLVAGGYRFVYFDGLNRFYVAEEHHDRLGKVIAVPPNCFDEFVAPASMAAGATPVVTPIPVFKPGVPQTIGNEARIAMTVSCGDTRALPRVADAGRVRTRADGTRVQVMHNGLEVVADGYSGPWMTRLIELANGWHEPQQERVFAEVVDRLPSDATMIELGGYWSYYSLWFLRGAPARRAVVVEPDPLHLSIGRTNAGLNNLAPTFLQAAVAATSGPPAPFGTQRSGVVEVPRISVADLMAREGIDRLDMLHCDVDGAELEVLSSCEALFRSGRIGWLFLSTHAPQISGDPLTHQKCLERLRDFGAIVEVEHDVYESFDGDGLVVARFPGTARDFEVPSISHNRAGRAFFRDPSYGWADALAAGEEGRRRIAELAVTGLYLSILRRRPDPKSMEGFVARILAGHLKIEDLVKAFVHSGEFKAGLGSFLEANGLLEVAAAALEKRGA</sequence>
<feature type="domain" description="Methyltransferase FkbM" evidence="1">
    <location>
        <begin position="352"/>
        <end position="492"/>
    </location>
</feature>
<evidence type="ECO:0000259" key="1">
    <source>
        <dbReference type="Pfam" id="PF05050"/>
    </source>
</evidence>
<dbReference type="Gene3D" id="3.40.50.150">
    <property type="entry name" value="Vaccinia Virus protein VP39"/>
    <property type="match status" value="2"/>
</dbReference>
<organism evidence="2 3">
    <name type="scientific">Oharaeibacter diazotrophicus</name>
    <dbReference type="NCBI Taxonomy" id="1920512"/>
    <lineage>
        <taxon>Bacteria</taxon>
        <taxon>Pseudomonadati</taxon>
        <taxon>Pseudomonadota</taxon>
        <taxon>Alphaproteobacteria</taxon>
        <taxon>Hyphomicrobiales</taxon>
        <taxon>Pleomorphomonadaceae</taxon>
        <taxon>Oharaeibacter</taxon>
    </lineage>
</organism>
<dbReference type="Pfam" id="PF05050">
    <property type="entry name" value="Methyltransf_21"/>
    <property type="match status" value="2"/>
</dbReference>
<proteinExistence type="predicted"/>
<dbReference type="GO" id="GO:0008171">
    <property type="term" value="F:O-methyltransferase activity"/>
    <property type="evidence" value="ECO:0007669"/>
    <property type="project" value="TreeGrafter"/>
</dbReference>
<dbReference type="AlphaFoldDB" id="A0A4R6RF59"/>
<dbReference type="GO" id="GO:0032259">
    <property type="term" value="P:methylation"/>
    <property type="evidence" value="ECO:0007669"/>
    <property type="project" value="UniProtKB-KW"/>
</dbReference>
<dbReference type="PANTHER" id="PTHR36973">
    <property type="entry name" value="SLL1456 PROTEIN-RELATED"/>
    <property type="match status" value="1"/>
</dbReference>
<dbReference type="InterPro" id="IPR006342">
    <property type="entry name" value="FkbM_mtfrase"/>
</dbReference>
<keyword evidence="2" id="KW-0489">Methyltransferase</keyword>
<protein>
    <submittedName>
        <fullName evidence="2">FkbM family methyltransferase</fullName>
    </submittedName>
</protein>
<accession>A0A4R6RF59</accession>
<dbReference type="InterPro" id="IPR029063">
    <property type="entry name" value="SAM-dependent_MTases_sf"/>
</dbReference>
<dbReference type="OrthoDB" id="9801609at2"/>
<comment type="caution">
    <text evidence="2">The sequence shown here is derived from an EMBL/GenBank/DDBJ whole genome shotgun (WGS) entry which is preliminary data.</text>
</comment>
<dbReference type="PANTHER" id="PTHR36973:SF4">
    <property type="entry name" value="NODULATION PROTEIN"/>
    <property type="match status" value="1"/>
</dbReference>
<dbReference type="NCBIfam" id="TIGR01444">
    <property type="entry name" value="fkbM_fam"/>
    <property type="match status" value="2"/>
</dbReference>
<dbReference type="InterPro" id="IPR053188">
    <property type="entry name" value="FkbM_Methyltransferase"/>
</dbReference>
<keyword evidence="2" id="KW-0808">Transferase</keyword>
<dbReference type="RefSeq" id="WP_126540821.1">
    <property type="nucleotide sequence ID" value="NZ_BSPM01000004.1"/>
</dbReference>
<evidence type="ECO:0000313" key="3">
    <source>
        <dbReference type="Proteomes" id="UP000294547"/>
    </source>
</evidence>
<reference evidence="2 3" key="1">
    <citation type="submission" date="2019-03" db="EMBL/GenBank/DDBJ databases">
        <title>Genomic Encyclopedia of Type Strains, Phase IV (KMG-IV): sequencing the most valuable type-strain genomes for metagenomic binning, comparative biology and taxonomic classification.</title>
        <authorList>
            <person name="Goeker M."/>
        </authorList>
    </citation>
    <scope>NUCLEOTIDE SEQUENCE [LARGE SCALE GENOMIC DNA]</scope>
    <source>
        <strain evidence="2 3">DSM 102969</strain>
    </source>
</reference>
<feature type="domain" description="Methyltransferase FkbM" evidence="1">
    <location>
        <begin position="28"/>
        <end position="199"/>
    </location>
</feature>